<reference evidence="2" key="1">
    <citation type="submission" date="2021-01" db="EMBL/GenBank/DDBJ databases">
        <authorList>
            <person name="Corre E."/>
            <person name="Pelletier E."/>
            <person name="Niang G."/>
            <person name="Scheremetjew M."/>
            <person name="Finn R."/>
            <person name="Kale V."/>
            <person name="Holt S."/>
            <person name="Cochrane G."/>
            <person name="Meng A."/>
            <person name="Brown T."/>
            <person name="Cohen L."/>
        </authorList>
    </citation>
    <scope>NUCLEOTIDE SEQUENCE</scope>
    <source>
        <strain evidence="2">CCMP 769</strain>
    </source>
</reference>
<dbReference type="AlphaFoldDB" id="A0A7S2ZL11"/>
<name>A0A7S2ZL11_9RHOD</name>
<feature type="compositionally biased region" description="Acidic residues" evidence="1">
    <location>
        <begin position="41"/>
        <end position="67"/>
    </location>
</feature>
<organism evidence="2">
    <name type="scientific">Rhodosorus marinus</name>
    <dbReference type="NCBI Taxonomy" id="101924"/>
    <lineage>
        <taxon>Eukaryota</taxon>
        <taxon>Rhodophyta</taxon>
        <taxon>Stylonematophyceae</taxon>
        <taxon>Stylonematales</taxon>
        <taxon>Stylonemataceae</taxon>
        <taxon>Rhodosorus</taxon>
    </lineage>
</organism>
<protein>
    <submittedName>
        <fullName evidence="2">Uncharacterized protein</fullName>
    </submittedName>
</protein>
<feature type="compositionally biased region" description="Basic and acidic residues" evidence="1">
    <location>
        <begin position="17"/>
        <end position="27"/>
    </location>
</feature>
<feature type="compositionally biased region" description="Polar residues" evidence="1">
    <location>
        <begin position="316"/>
        <end position="325"/>
    </location>
</feature>
<gene>
    <name evidence="2" type="ORF">RMAR00112_LOCUS11507</name>
</gene>
<evidence type="ECO:0000256" key="1">
    <source>
        <dbReference type="SAM" id="MobiDB-lite"/>
    </source>
</evidence>
<accession>A0A7S2ZL11</accession>
<feature type="region of interest" description="Disordered" evidence="1">
    <location>
        <begin position="1"/>
        <end position="74"/>
    </location>
</feature>
<dbReference type="EMBL" id="HBHW01014889">
    <property type="protein sequence ID" value="CAE0043534.1"/>
    <property type="molecule type" value="Transcribed_RNA"/>
</dbReference>
<feature type="compositionally biased region" description="Basic and acidic residues" evidence="1">
    <location>
        <begin position="305"/>
        <end position="315"/>
    </location>
</feature>
<sequence length="800" mass="87490">MSRFEDQDSTSLSLSLDESKQGLEESHVPQTVHDPESVSMAEDEDTLELDEADANDADEEVADDEAIIDPFLMEKEDIPEDGSGATLSKEAMYSPGEYFKSRSARLEQPDFNEDAFFPLEKPKFEFDSPEKRVREEESLILPITRRDSLLVPKWLMSSGAILRTMTKGTSQTFTVQNISQAIVTVTVSLKLEGLDDAMNGMGVVPKEAAIESGGVRSFTISVPKDAKIESPLAGALLLEALTRGETKTFSFKLSALSNAAEPQHVTGADSDSPSLTRSDVETGEVLAGVGGSSASASQATNNRDASVDETRKDSPVKNSIPQSAQSVELEIRPNAVVFGGVQDCTSGRMLYFRNPRALSRMINLKITGSDPDRNMFRLDESEFSIKGSSEHSVFVRATPPSNDGRAQASASLTVLENETPLGSILLDAYFGRSMLSFERISKSTDKQKSFHLNLFNSGVRCAYVIPVLLGNATVETLDRVATRGFVLQSKQRGKILIEFKDFVPKELTLHWGDEICRRRRRASRSTRTESDRFDAVLLGEDNFDDVEGELRVPRAEDETTFVKQKQVLLLPLPQEDEKDPLPELSVLNLSSRAHRFLDIPETGVGFPRTGFGESSGGAVWIMNKSISTIGWEIVFCPPLIMAASTKGTLRSGRGKPLSFIFKPDAREAETMMAELGDVVLRCGRERYTIPCRIVSGWKVGQPGGRPELTFGVSRLIFSDEASNIKVQLCNKTTRAITAAVAEVPAPYSVSVKILRLPPKSYVRIPVRCSRPGAVGLRSVHNLTVIGSDGCSASVKLVQSG</sequence>
<feature type="region of interest" description="Disordered" evidence="1">
    <location>
        <begin position="289"/>
        <end position="325"/>
    </location>
</feature>
<evidence type="ECO:0000313" key="2">
    <source>
        <dbReference type="EMBL" id="CAE0043534.1"/>
    </source>
</evidence>
<proteinExistence type="predicted"/>